<dbReference type="InterPro" id="IPR013762">
    <property type="entry name" value="Integrase-like_cat_sf"/>
</dbReference>
<protein>
    <recommendedName>
        <fullName evidence="2">Tyr recombinase domain-containing protein</fullName>
    </recommendedName>
</protein>
<dbReference type="AlphaFoldDB" id="A0A2P7ECL9"/>
<proteinExistence type="predicted"/>
<dbReference type="GO" id="GO:0015074">
    <property type="term" value="P:DNA integration"/>
    <property type="evidence" value="ECO:0007669"/>
    <property type="project" value="InterPro"/>
</dbReference>
<evidence type="ECO:0000313" key="3">
    <source>
        <dbReference type="EMBL" id="PSI00971.1"/>
    </source>
</evidence>
<dbReference type="InterPro" id="IPR011010">
    <property type="entry name" value="DNA_brk_join_enz"/>
</dbReference>
<dbReference type="InterPro" id="IPR002104">
    <property type="entry name" value="Integrase_catalytic"/>
</dbReference>
<reference evidence="4" key="1">
    <citation type="submission" date="2018-03" db="EMBL/GenBank/DDBJ databases">
        <title>Ecological and genomic features of two cosmopolitan and abundant freshwater picocyanobacteria.</title>
        <authorList>
            <person name="Cabello-Yeves P.J."/>
            <person name="Picazo A."/>
            <person name="Camacho A."/>
            <person name="Callieri C."/>
            <person name="Rosselli R."/>
            <person name="Roda-Garcia J."/>
            <person name="Coutinho F.H."/>
            <person name="Rodriguez-Valera F."/>
        </authorList>
    </citation>
    <scope>NUCLEOTIDE SEQUENCE [LARGE SCALE GENOMIC DNA]</scope>
    <source>
        <strain evidence="4">Tous</strain>
    </source>
</reference>
<sequence>MAGDRQGWLADLSRQFKRHRQGRPGWHLRVKRDRLRLLSDELPPRSDEGQAGQIQTAGQIQRELGLTTPPGPATSAAALAEVCAVFDAVMAGTWRWPDPLLPAAHEAGRLAPATLAQLRSRFSAQLIGERITSRTWDRTYQPYLIKLEQIAAQQIWLDDAQLLSAALRQWPPNSRARQMAHDRMRALWKASQWFWPDELAPMRGNGKAAADPAGVMAFQDQEIEELRERISRSRLTASDLVAWDCLIVFGLRPAELKGLQLHQVSLAGGNPGGVSQSLVAVVAHEKQNGQGKVGARTIPAIPPATWHSDCNALFERWNEHGLPSRLVALPSPGEAMAHQLGRLHNQKAAQGQLRADLTPYGLRHAFALRLGIDLGLSVRESAELMGHSPAVHLAAYGRQLDKPKLLEKVTNMLWNS</sequence>
<keyword evidence="1" id="KW-0233">DNA recombination</keyword>
<dbReference type="RefSeq" id="WP_106500543.1">
    <property type="nucleotide sequence ID" value="NZ_PXVC01000059.1"/>
</dbReference>
<dbReference type="SUPFAM" id="SSF56349">
    <property type="entry name" value="DNA breaking-rejoining enzymes"/>
    <property type="match status" value="1"/>
</dbReference>
<evidence type="ECO:0000259" key="2">
    <source>
        <dbReference type="PROSITE" id="PS51898"/>
    </source>
</evidence>
<dbReference type="GO" id="GO:0006310">
    <property type="term" value="P:DNA recombination"/>
    <property type="evidence" value="ECO:0007669"/>
    <property type="project" value="UniProtKB-KW"/>
</dbReference>
<evidence type="ECO:0000313" key="4">
    <source>
        <dbReference type="Proteomes" id="UP000240206"/>
    </source>
</evidence>
<evidence type="ECO:0000256" key="1">
    <source>
        <dbReference type="ARBA" id="ARBA00023172"/>
    </source>
</evidence>
<keyword evidence="4" id="KW-1185">Reference proteome</keyword>
<feature type="domain" description="Tyr recombinase" evidence="2">
    <location>
        <begin position="213"/>
        <end position="410"/>
    </location>
</feature>
<organism evidence="3 4">
    <name type="scientific">Synechococcus lacustris str. Tous</name>
    <dbReference type="NCBI Taxonomy" id="1910958"/>
    <lineage>
        <taxon>Bacteria</taxon>
        <taxon>Bacillati</taxon>
        <taxon>Cyanobacteriota</taxon>
        <taxon>Cyanophyceae</taxon>
        <taxon>Synechococcales</taxon>
        <taxon>Synechococcaceae</taxon>
        <taxon>Synechococcus</taxon>
    </lineage>
</organism>
<comment type="caution">
    <text evidence="3">The sequence shown here is derived from an EMBL/GenBank/DDBJ whole genome shotgun (WGS) entry which is preliminary data.</text>
</comment>
<dbReference type="EMBL" id="PXVC01000059">
    <property type="protein sequence ID" value="PSI00971.1"/>
    <property type="molecule type" value="Genomic_DNA"/>
</dbReference>
<name>A0A2P7ECL9_9SYNE</name>
<dbReference type="PROSITE" id="PS51898">
    <property type="entry name" value="TYR_RECOMBINASE"/>
    <property type="match status" value="1"/>
</dbReference>
<dbReference type="Gene3D" id="1.10.443.10">
    <property type="entry name" value="Intergrase catalytic core"/>
    <property type="match status" value="1"/>
</dbReference>
<dbReference type="GO" id="GO:0003677">
    <property type="term" value="F:DNA binding"/>
    <property type="evidence" value="ECO:0007669"/>
    <property type="project" value="InterPro"/>
</dbReference>
<dbReference type="Proteomes" id="UP000240206">
    <property type="component" value="Unassembled WGS sequence"/>
</dbReference>
<gene>
    <name evidence="3" type="ORF">C7K08_10310</name>
</gene>
<accession>A0A2P7ECL9</accession>